<organism evidence="2 3">
    <name type="scientific">Aporhodopirellula aestuarii</name>
    <dbReference type="NCBI Taxonomy" id="2950107"/>
    <lineage>
        <taxon>Bacteria</taxon>
        <taxon>Pseudomonadati</taxon>
        <taxon>Planctomycetota</taxon>
        <taxon>Planctomycetia</taxon>
        <taxon>Pirellulales</taxon>
        <taxon>Pirellulaceae</taxon>
        <taxon>Aporhodopirellula</taxon>
    </lineage>
</organism>
<name>A0ABT0U866_9BACT</name>
<keyword evidence="1" id="KW-0812">Transmembrane</keyword>
<feature type="transmembrane region" description="Helical" evidence="1">
    <location>
        <begin position="89"/>
        <end position="110"/>
    </location>
</feature>
<comment type="caution">
    <text evidence="2">The sequence shown here is derived from an EMBL/GenBank/DDBJ whole genome shotgun (WGS) entry which is preliminary data.</text>
</comment>
<accession>A0ABT0U866</accession>
<feature type="transmembrane region" description="Helical" evidence="1">
    <location>
        <begin position="234"/>
        <end position="253"/>
    </location>
</feature>
<feature type="transmembrane region" description="Helical" evidence="1">
    <location>
        <begin position="143"/>
        <end position="161"/>
    </location>
</feature>
<feature type="transmembrane region" description="Helical" evidence="1">
    <location>
        <begin position="117"/>
        <end position="137"/>
    </location>
</feature>
<keyword evidence="1" id="KW-1133">Transmembrane helix</keyword>
<dbReference type="RefSeq" id="WP_250930513.1">
    <property type="nucleotide sequence ID" value="NZ_JAMQBK010000057.1"/>
</dbReference>
<feature type="transmembrane region" description="Helical" evidence="1">
    <location>
        <begin position="379"/>
        <end position="397"/>
    </location>
</feature>
<reference evidence="2 3" key="1">
    <citation type="journal article" date="2022" name="Syst. Appl. Microbiol.">
        <title>Rhodopirellula aestuarii sp. nov., a novel member of the genus Rhodopirellula isolated from brackish sediments collected in the Tagus River estuary, Portugal.</title>
        <authorList>
            <person name="Vitorino I.R."/>
            <person name="Klimek D."/>
            <person name="Calusinska M."/>
            <person name="Lobo-da-Cunha A."/>
            <person name="Vasconcelos V."/>
            <person name="Lage O.M."/>
        </authorList>
    </citation>
    <scope>NUCLEOTIDE SEQUENCE [LARGE SCALE GENOMIC DNA]</scope>
    <source>
        <strain evidence="2 3">ICT_H3.1</strain>
    </source>
</reference>
<gene>
    <name evidence="2" type="ORF">NB063_19885</name>
</gene>
<evidence type="ECO:0000313" key="3">
    <source>
        <dbReference type="Proteomes" id="UP001202961"/>
    </source>
</evidence>
<feature type="transmembrane region" description="Helical" evidence="1">
    <location>
        <begin position="312"/>
        <end position="335"/>
    </location>
</feature>
<feature type="transmembrane region" description="Helical" evidence="1">
    <location>
        <begin position="347"/>
        <end position="367"/>
    </location>
</feature>
<dbReference type="Proteomes" id="UP001202961">
    <property type="component" value="Unassembled WGS sequence"/>
</dbReference>
<keyword evidence="1" id="KW-0472">Membrane</keyword>
<evidence type="ECO:0000256" key="1">
    <source>
        <dbReference type="SAM" id="Phobius"/>
    </source>
</evidence>
<sequence>MDTDAARTIRYRRMAAMGVFVVAFLLRWPSCGESFWVDELHTAWCVFADLSDVGWRAESGNQQNGYFYALNAWYRGVPAAMESFYGVEAMLRLTSVLFTSISAAWLVSMIARVSGSLIGGVTAGLAMCFESNAVFFGTELRPYAAVLFLATAMLSLIARMIEQNAVMVREHGARNDLRSLRSSLIGRGLLHGLVMFAAALHVTSLTVLAPLLLMFAVCDWWMRREDVTARKASMLIHGCAGLLWLVVAVWWFTEHESLWQSRSAWTSFAMVKSWRDVWTLWPWMSLLIMPLVVCFIQCVRNHSSVEAVNRDPAALTLAVLISVVVGATFACFLLSSVGGVALWHRRYLIASLPLLCAALGITIGLLSRRRGVESEGGRGGALLAVVVAAACLLVMIFQQGTLRKLGRGDFRFARRGEDWRSAVALVREVAQPGDVVWVDAGLIEQKGQPTIITDPKLEEYFRYVVGGPYEIGNEVEPVGVGDHAVEAWLKLHALTALPNDASGSVAPAVALLTRQRSPLLQALPTGVADRRFGGVTVLFRQGSL</sequence>
<feature type="transmembrane region" description="Helical" evidence="1">
    <location>
        <begin position="280"/>
        <end position="300"/>
    </location>
</feature>
<proteinExistence type="predicted"/>
<protein>
    <recommendedName>
        <fullName evidence="4">Glycosyltransferase RgtA/B/C/D-like domain-containing protein</fullName>
    </recommendedName>
</protein>
<evidence type="ECO:0000313" key="2">
    <source>
        <dbReference type="EMBL" id="MCM2372879.1"/>
    </source>
</evidence>
<evidence type="ECO:0008006" key="4">
    <source>
        <dbReference type="Google" id="ProtNLM"/>
    </source>
</evidence>
<keyword evidence="3" id="KW-1185">Reference proteome</keyword>
<dbReference type="EMBL" id="JAMQBK010000057">
    <property type="protein sequence ID" value="MCM2372879.1"/>
    <property type="molecule type" value="Genomic_DNA"/>
</dbReference>